<protein>
    <submittedName>
        <fullName evidence="2">Uncharacterized protein</fullName>
    </submittedName>
</protein>
<dbReference type="EMBL" id="BMAO01037569">
    <property type="protein sequence ID" value="GFR18659.1"/>
    <property type="molecule type" value="Genomic_DNA"/>
</dbReference>
<reference evidence="2" key="1">
    <citation type="submission" date="2020-07" db="EMBL/GenBank/DDBJ databases">
        <title>Multicomponent nature underlies the extraordinary mechanical properties of spider dragline silk.</title>
        <authorList>
            <person name="Kono N."/>
            <person name="Nakamura H."/>
            <person name="Mori M."/>
            <person name="Yoshida Y."/>
            <person name="Ohtoshi R."/>
            <person name="Malay A.D."/>
            <person name="Moran D.A.P."/>
            <person name="Tomita M."/>
            <person name="Numata K."/>
            <person name="Arakawa K."/>
        </authorList>
    </citation>
    <scope>NUCLEOTIDE SEQUENCE</scope>
</reference>
<feature type="non-terminal residue" evidence="2">
    <location>
        <position position="1"/>
    </location>
</feature>
<evidence type="ECO:0000313" key="2">
    <source>
        <dbReference type="EMBL" id="GFR18659.1"/>
    </source>
</evidence>
<keyword evidence="1" id="KW-0472">Membrane</keyword>
<dbReference type="AlphaFoldDB" id="A0A8X6H8E5"/>
<dbReference type="Proteomes" id="UP000887116">
    <property type="component" value="Unassembled WGS sequence"/>
</dbReference>
<sequence length="34" mass="3842">FSANSLIGLNHSLYSIPILLITSTYFKEPSWMTP</sequence>
<evidence type="ECO:0000256" key="1">
    <source>
        <dbReference type="SAM" id="Phobius"/>
    </source>
</evidence>
<organism evidence="2 3">
    <name type="scientific">Trichonephila clavata</name>
    <name type="common">Joro spider</name>
    <name type="synonym">Nephila clavata</name>
    <dbReference type="NCBI Taxonomy" id="2740835"/>
    <lineage>
        <taxon>Eukaryota</taxon>
        <taxon>Metazoa</taxon>
        <taxon>Ecdysozoa</taxon>
        <taxon>Arthropoda</taxon>
        <taxon>Chelicerata</taxon>
        <taxon>Arachnida</taxon>
        <taxon>Araneae</taxon>
        <taxon>Araneomorphae</taxon>
        <taxon>Entelegynae</taxon>
        <taxon>Araneoidea</taxon>
        <taxon>Nephilidae</taxon>
        <taxon>Trichonephila</taxon>
    </lineage>
</organism>
<accession>A0A8X6H8E5</accession>
<name>A0A8X6H8E5_TRICU</name>
<keyword evidence="3" id="KW-1185">Reference proteome</keyword>
<comment type="caution">
    <text evidence="2">The sequence shown here is derived from an EMBL/GenBank/DDBJ whole genome shotgun (WGS) entry which is preliminary data.</text>
</comment>
<feature type="transmembrane region" description="Helical" evidence="1">
    <location>
        <begin position="6"/>
        <end position="26"/>
    </location>
</feature>
<proteinExistence type="predicted"/>
<gene>
    <name evidence="2" type="ORF">TNCT_19951</name>
</gene>
<keyword evidence="1" id="KW-1133">Transmembrane helix</keyword>
<evidence type="ECO:0000313" key="3">
    <source>
        <dbReference type="Proteomes" id="UP000887116"/>
    </source>
</evidence>
<keyword evidence="1" id="KW-0812">Transmembrane</keyword>